<comment type="caution">
    <text evidence="2">The sequence shown here is derived from an EMBL/GenBank/DDBJ whole genome shotgun (WGS) entry which is preliminary data.</text>
</comment>
<name>A0AAD9YZL1_9LECA</name>
<reference evidence="2" key="1">
    <citation type="submission" date="2022-11" db="EMBL/GenBank/DDBJ databases">
        <title>Chromosomal genome sequence assembly and mating type (MAT) locus characterization of the leprose asexual lichenized fungus Lepraria neglecta (Nyl.) Erichsen.</title>
        <authorList>
            <person name="Allen J.L."/>
            <person name="Pfeffer B."/>
        </authorList>
    </citation>
    <scope>NUCLEOTIDE SEQUENCE</scope>
    <source>
        <strain evidence="2">Allen 5258</strain>
    </source>
</reference>
<dbReference type="Proteomes" id="UP001276659">
    <property type="component" value="Unassembled WGS sequence"/>
</dbReference>
<proteinExistence type="predicted"/>
<organism evidence="2 3">
    <name type="scientific">Lepraria neglecta</name>
    <dbReference type="NCBI Taxonomy" id="209136"/>
    <lineage>
        <taxon>Eukaryota</taxon>
        <taxon>Fungi</taxon>
        <taxon>Dikarya</taxon>
        <taxon>Ascomycota</taxon>
        <taxon>Pezizomycotina</taxon>
        <taxon>Lecanoromycetes</taxon>
        <taxon>OSLEUM clade</taxon>
        <taxon>Lecanoromycetidae</taxon>
        <taxon>Lecanorales</taxon>
        <taxon>Lecanorineae</taxon>
        <taxon>Stereocaulaceae</taxon>
        <taxon>Lepraria</taxon>
    </lineage>
</organism>
<feature type="compositionally biased region" description="Polar residues" evidence="1">
    <location>
        <begin position="266"/>
        <end position="280"/>
    </location>
</feature>
<gene>
    <name evidence="2" type="ORF">OEA41_009783</name>
</gene>
<protein>
    <submittedName>
        <fullName evidence="2">Uncharacterized protein</fullName>
    </submittedName>
</protein>
<dbReference type="AlphaFoldDB" id="A0AAD9YZL1"/>
<dbReference type="InterPro" id="IPR036770">
    <property type="entry name" value="Ankyrin_rpt-contain_sf"/>
</dbReference>
<dbReference type="EMBL" id="JASNWA010000011">
    <property type="protein sequence ID" value="KAK3166658.1"/>
    <property type="molecule type" value="Genomic_DNA"/>
</dbReference>
<feature type="region of interest" description="Disordered" evidence="1">
    <location>
        <begin position="252"/>
        <end position="280"/>
    </location>
</feature>
<evidence type="ECO:0000256" key="1">
    <source>
        <dbReference type="SAM" id="MobiDB-lite"/>
    </source>
</evidence>
<feature type="compositionally biased region" description="Low complexity" evidence="1">
    <location>
        <begin position="1"/>
        <end position="13"/>
    </location>
</feature>
<evidence type="ECO:0000313" key="2">
    <source>
        <dbReference type="EMBL" id="KAK3166658.1"/>
    </source>
</evidence>
<evidence type="ECO:0000313" key="3">
    <source>
        <dbReference type="Proteomes" id="UP001276659"/>
    </source>
</evidence>
<dbReference type="Gene3D" id="1.25.40.20">
    <property type="entry name" value="Ankyrin repeat-containing domain"/>
    <property type="match status" value="1"/>
</dbReference>
<keyword evidence="3" id="KW-1185">Reference proteome</keyword>
<feature type="region of interest" description="Disordered" evidence="1">
    <location>
        <begin position="1"/>
        <end position="39"/>
    </location>
</feature>
<sequence>MRKRPVVVPSSRSTSGDSNGEDANPPKHHATSEAKSELSTDATPRIIDYYMTTEDRTALPLLLAWLCRGEIGAHELQKPATDLETPTNAQTIWQNVYGSERCESSNRPKKLSESEEFELFLIVMEHGNHLEHSIAPKHLSPDEAPSLFIAYLQRVREEVRGRVVGEICRRFKLACRRSRCIRPETRYYMTGRLPEGDTRESEIIQNCTTTALHECVGIRSYEAVEQLVKHGFVVDARDAKHWTAFGYAQATMQQDRNKEDPHQRPPLTTVNFDALTPQSPNKSRAVRLNRIIGLLEQNTSHAPSSTYAGLGSRSRPISTITAQLPLGWEVSSSKSSKCYIESYTNSLTFKPPRFSLFDDRRLALGYRGMQGDGHTYFLDLIQFITADKLIEAQPFSDSGFGSRFPVYDDRWFLDEPFIAVEEKEDVIGKIRLSSSNGNSNGSGEVVKVGDREYWCTWIAKRLC</sequence>
<dbReference type="SUPFAM" id="SSF48403">
    <property type="entry name" value="Ankyrin repeat"/>
    <property type="match status" value="1"/>
</dbReference>
<accession>A0AAD9YZL1</accession>